<organism evidence="6 7">
    <name type="scientific">Rubrobacter tropicus</name>
    <dbReference type="NCBI Taxonomy" id="2653851"/>
    <lineage>
        <taxon>Bacteria</taxon>
        <taxon>Bacillati</taxon>
        <taxon>Actinomycetota</taxon>
        <taxon>Rubrobacteria</taxon>
        <taxon>Rubrobacterales</taxon>
        <taxon>Rubrobacteraceae</taxon>
        <taxon>Rubrobacter</taxon>
    </lineage>
</organism>
<dbReference type="GO" id="GO:0003677">
    <property type="term" value="F:DNA binding"/>
    <property type="evidence" value="ECO:0007669"/>
    <property type="project" value="UniProtKB-KW"/>
</dbReference>
<dbReference type="InterPro" id="IPR000055">
    <property type="entry name" value="Restrct_endonuc_typeI_TRD"/>
</dbReference>
<evidence type="ECO:0000259" key="5">
    <source>
        <dbReference type="Pfam" id="PF01420"/>
    </source>
</evidence>
<dbReference type="PANTHER" id="PTHR43140">
    <property type="entry name" value="TYPE-1 RESTRICTION ENZYME ECOKI SPECIFICITY PROTEIN"/>
    <property type="match status" value="1"/>
</dbReference>
<dbReference type="CDD" id="cd17260">
    <property type="entry name" value="RMtype1_S_EcoEI-TRD1-CR1_like"/>
    <property type="match status" value="1"/>
</dbReference>
<dbReference type="Gene3D" id="3.90.220.20">
    <property type="entry name" value="DNA methylase specificity domains"/>
    <property type="match status" value="2"/>
</dbReference>
<evidence type="ECO:0000256" key="3">
    <source>
        <dbReference type="ARBA" id="ARBA00023125"/>
    </source>
</evidence>
<gene>
    <name evidence="6" type="ORF">GBA63_02275</name>
</gene>
<sequence>MTTARAAMRATQGPSELPEGWEWARLDDVCQVNPRKPQLKRGDEAPTSFLPMSGVDEVDGVASRLEVRPFKEVARGFTYFEEEDVLFAKITPSMQNGKSAVARGLLDGLGFGSTEFHVLRPGPRVTADWVHRFVRRWSFRQEAKEHFRGAVGQQRVPRGFLEEHLIPVPPTIEVQNRIVARIEALLVDAKEARALLETMRRDTDRVMDAVLEEVFARLDQAGSDSRLLKEVLRTKPQYGTSQKAYDVLPGTPILRMGNIINGRISFEDLKYVVLDPREEAKFLLRRGDILFNRTNSAKLVGKSAVYESSEATVFASFLIRLVVDPTLANPHYVVAYINSGRGRAYIRSQMTRAIGQVNVNATKIAAMPIPIPKLRTQEHIVAHLESVRVEVDEIRRSLNRDATLLNRVEQSVLEDAFRGKL</sequence>
<proteinExistence type="inferred from homology"/>
<dbReference type="CDD" id="cd17524">
    <property type="entry name" value="RMtype1_S_EcoUTORF5051P-TRD2-CR2_like"/>
    <property type="match status" value="1"/>
</dbReference>
<evidence type="ECO:0000313" key="6">
    <source>
        <dbReference type="EMBL" id="QIN81583.1"/>
    </source>
</evidence>
<feature type="domain" description="Type I restriction modification DNA specificity" evidence="5">
    <location>
        <begin position="18"/>
        <end position="185"/>
    </location>
</feature>
<keyword evidence="2" id="KW-0680">Restriction system</keyword>
<dbReference type="SUPFAM" id="SSF116734">
    <property type="entry name" value="DNA methylase specificity domain"/>
    <property type="match status" value="2"/>
</dbReference>
<feature type="domain" description="Type I restriction modification DNA specificity" evidence="5">
    <location>
        <begin position="241"/>
        <end position="387"/>
    </location>
</feature>
<keyword evidence="7" id="KW-1185">Reference proteome</keyword>
<comment type="similarity">
    <text evidence="1">Belongs to the type-I restriction system S methylase family.</text>
</comment>
<evidence type="ECO:0000256" key="2">
    <source>
        <dbReference type="ARBA" id="ARBA00022747"/>
    </source>
</evidence>
<keyword evidence="3" id="KW-0238">DNA-binding</keyword>
<dbReference type="KEGG" id="rub:GBA63_02275"/>
<name>A0A6G8Q568_9ACTN</name>
<dbReference type="EMBL" id="CP045119">
    <property type="protein sequence ID" value="QIN81583.1"/>
    <property type="molecule type" value="Genomic_DNA"/>
</dbReference>
<dbReference type="InterPro" id="IPR044946">
    <property type="entry name" value="Restrct_endonuc_typeI_TRD_sf"/>
</dbReference>
<protein>
    <recommendedName>
        <fullName evidence="5">Type I restriction modification DNA specificity domain-containing protein</fullName>
    </recommendedName>
</protein>
<dbReference type="PANTHER" id="PTHR43140:SF1">
    <property type="entry name" value="TYPE I RESTRICTION ENZYME ECOKI SPECIFICITY SUBUNIT"/>
    <property type="match status" value="1"/>
</dbReference>
<evidence type="ECO:0000256" key="1">
    <source>
        <dbReference type="ARBA" id="ARBA00010923"/>
    </source>
</evidence>
<dbReference type="InterPro" id="IPR051212">
    <property type="entry name" value="Type-I_RE_S_subunit"/>
</dbReference>
<accession>A0A6G8Q568</accession>
<comment type="subunit">
    <text evidence="4">The methyltransferase is composed of M and S polypeptides.</text>
</comment>
<evidence type="ECO:0000256" key="4">
    <source>
        <dbReference type="ARBA" id="ARBA00038652"/>
    </source>
</evidence>
<dbReference type="GO" id="GO:0009307">
    <property type="term" value="P:DNA restriction-modification system"/>
    <property type="evidence" value="ECO:0007669"/>
    <property type="project" value="UniProtKB-KW"/>
</dbReference>
<dbReference type="Pfam" id="PF01420">
    <property type="entry name" value="Methylase_S"/>
    <property type="match status" value="2"/>
</dbReference>
<evidence type="ECO:0000313" key="7">
    <source>
        <dbReference type="Proteomes" id="UP000501452"/>
    </source>
</evidence>
<dbReference type="Proteomes" id="UP000501452">
    <property type="component" value="Chromosome"/>
</dbReference>
<dbReference type="AlphaFoldDB" id="A0A6G8Q568"/>
<reference evidence="6 7" key="1">
    <citation type="submission" date="2019-10" db="EMBL/GenBank/DDBJ databases">
        <title>Rubrobacter sp nov SCSIO 52090 isolated from a deep-sea sediment in the South China Sea.</title>
        <authorList>
            <person name="Chen R.W."/>
        </authorList>
    </citation>
    <scope>NUCLEOTIDE SEQUENCE [LARGE SCALE GENOMIC DNA]</scope>
    <source>
        <strain evidence="6 7">SCSIO 52909</strain>
    </source>
</reference>
<dbReference type="REBASE" id="397926">
    <property type="entry name" value="S.Rsp52909ORF2270P"/>
</dbReference>